<comment type="caution">
    <text evidence="2">The sequence shown here is derived from an EMBL/GenBank/DDBJ whole genome shotgun (WGS) entry which is preliminary data.</text>
</comment>
<keyword evidence="3" id="KW-1185">Reference proteome</keyword>
<dbReference type="Proteomes" id="UP001259572">
    <property type="component" value="Unassembled WGS sequence"/>
</dbReference>
<gene>
    <name evidence="2" type="ORF">RQX22_14715</name>
</gene>
<evidence type="ECO:0000313" key="3">
    <source>
        <dbReference type="Proteomes" id="UP001259572"/>
    </source>
</evidence>
<dbReference type="EMBL" id="JAVUPU010000007">
    <property type="protein sequence ID" value="MDT9600211.1"/>
    <property type="molecule type" value="Genomic_DNA"/>
</dbReference>
<dbReference type="PANTHER" id="PTHR33361">
    <property type="entry name" value="GLR0591 PROTEIN"/>
    <property type="match status" value="1"/>
</dbReference>
<dbReference type="RefSeq" id="WP_315727309.1">
    <property type="nucleotide sequence ID" value="NZ_JAVUPU010000007.1"/>
</dbReference>
<reference evidence="2 3" key="1">
    <citation type="submission" date="2023-05" db="EMBL/GenBank/DDBJ databases">
        <authorList>
            <person name="Guo Y."/>
        </authorList>
    </citation>
    <scope>NUCLEOTIDE SEQUENCE [LARGE SCALE GENOMIC DNA]</scope>
    <source>
        <strain evidence="2 3">GR2756</strain>
    </source>
</reference>
<keyword evidence="1" id="KW-0732">Signal</keyword>
<protein>
    <submittedName>
        <fullName evidence="2">DUF885 domain-containing protein</fullName>
    </submittedName>
</protein>
<evidence type="ECO:0000313" key="2">
    <source>
        <dbReference type="EMBL" id="MDT9600211.1"/>
    </source>
</evidence>
<evidence type="ECO:0000256" key="1">
    <source>
        <dbReference type="SAM" id="SignalP"/>
    </source>
</evidence>
<dbReference type="PANTHER" id="PTHR33361:SF2">
    <property type="entry name" value="DUF885 DOMAIN-CONTAINING PROTEIN"/>
    <property type="match status" value="1"/>
</dbReference>
<name>A0ABU3QA11_9SPHN</name>
<feature type="signal peptide" evidence="1">
    <location>
        <begin position="1"/>
        <end position="29"/>
    </location>
</feature>
<proteinExistence type="predicted"/>
<feature type="chain" id="PRO_5046236175" evidence="1">
    <location>
        <begin position="30"/>
        <end position="603"/>
    </location>
</feature>
<dbReference type="Pfam" id="PF05960">
    <property type="entry name" value="DUF885"/>
    <property type="match status" value="1"/>
</dbReference>
<sequence length="603" mass="66554">MMVVAHFRLIAIAALFALGAGLAEGPATAGAGASGAEASQAKDGVKAIADDLLAHLRATEPYVRLSQGLPVTRLDDLSPGAAKRESEFATRQLARLSKIDLADLPHDQWILAGTLRHHFESRVHAQEDYWLSFAVTPYNGGFALSGARQILQGQPLDSPSQRENYLNLLNEYARMIEEMTSKTRAQAARGIRVPRPAIDGIKASYIGLRDAASQMLRVAPGRLDKVDAKQRADFEAAVAGRIEKRIVPALDNVIGVFDDLYVSQAPTDVGLGQYQGGLESYRRRITYNTGLQLTPQQVHDRGLAALADIDAKLEAIRAKVGFKGDRQAFEAQLRKDPRFFAKTPEDLEGRYLAYIGRIEPTVPQYFSTLPKAGYGVKRLDAAGEAGMTFGYYQDPNPSEPRGFYRYNASELDKRSLIMAPHLIYHELIPGHHFQVALAAEDKSLHPVREFLFNAAFNEGWAEYSAHLAGEMGGYPDPYEEYGHLLTQSFMATRLVVDTGLNALGWSLDKARQYMRAHGAESDALAATETLRYSTDLYGQALGYRLGYEQFRTLRKRAEAELGNRFDIRAFHAAAVGNGAMPLNVLQGHLSWFIAQQKRANVSQ</sequence>
<accession>A0ABU3QA11</accession>
<dbReference type="InterPro" id="IPR010281">
    <property type="entry name" value="DUF885"/>
</dbReference>
<organism evidence="2 3">
    <name type="scientific">Sphingosinicella rhizophila</name>
    <dbReference type="NCBI Taxonomy" id="3050082"/>
    <lineage>
        <taxon>Bacteria</taxon>
        <taxon>Pseudomonadati</taxon>
        <taxon>Pseudomonadota</taxon>
        <taxon>Alphaproteobacteria</taxon>
        <taxon>Sphingomonadales</taxon>
        <taxon>Sphingosinicellaceae</taxon>
        <taxon>Sphingosinicella</taxon>
    </lineage>
</organism>